<dbReference type="OrthoDB" id="9835842at2759"/>
<evidence type="ECO:0000256" key="2">
    <source>
        <dbReference type="ARBA" id="ARBA00022692"/>
    </source>
</evidence>
<dbReference type="AlphaFoldDB" id="A0A6P8HFV4"/>
<evidence type="ECO:0000256" key="8">
    <source>
        <dbReference type="SAM" id="MobiDB-lite"/>
    </source>
</evidence>
<dbReference type="PROSITE" id="PS50262">
    <property type="entry name" value="G_PROTEIN_RECEP_F1_2"/>
    <property type="match status" value="1"/>
</dbReference>
<dbReference type="PANTHER" id="PTHR45695">
    <property type="entry name" value="LEUCOKININ RECEPTOR-RELATED"/>
    <property type="match status" value="1"/>
</dbReference>
<feature type="compositionally biased region" description="Polar residues" evidence="8">
    <location>
        <begin position="253"/>
        <end position="264"/>
    </location>
</feature>
<keyword evidence="5 9" id="KW-0472">Membrane</keyword>
<gene>
    <name evidence="12" type="primary">LOC116288772</name>
</gene>
<feature type="region of interest" description="Disordered" evidence="8">
    <location>
        <begin position="239"/>
        <end position="264"/>
    </location>
</feature>
<evidence type="ECO:0000313" key="12">
    <source>
        <dbReference type="RefSeq" id="XP_031551457.1"/>
    </source>
</evidence>
<dbReference type="Gene3D" id="1.20.1070.10">
    <property type="entry name" value="Rhodopsin 7-helix transmembrane proteins"/>
    <property type="match status" value="1"/>
</dbReference>
<dbReference type="Pfam" id="PF00001">
    <property type="entry name" value="7tm_1"/>
    <property type="match status" value="1"/>
</dbReference>
<evidence type="ECO:0000256" key="7">
    <source>
        <dbReference type="ARBA" id="ARBA00023224"/>
    </source>
</evidence>
<evidence type="ECO:0000256" key="9">
    <source>
        <dbReference type="SAM" id="Phobius"/>
    </source>
</evidence>
<evidence type="ECO:0000256" key="4">
    <source>
        <dbReference type="ARBA" id="ARBA00023040"/>
    </source>
</evidence>
<keyword evidence="7" id="KW-0807">Transducer</keyword>
<feature type="transmembrane region" description="Helical" evidence="9">
    <location>
        <begin position="306"/>
        <end position="326"/>
    </location>
</feature>
<evidence type="ECO:0000256" key="5">
    <source>
        <dbReference type="ARBA" id="ARBA00023136"/>
    </source>
</evidence>
<organism evidence="11 12">
    <name type="scientific">Actinia tenebrosa</name>
    <name type="common">Australian red waratah sea anemone</name>
    <dbReference type="NCBI Taxonomy" id="6105"/>
    <lineage>
        <taxon>Eukaryota</taxon>
        <taxon>Metazoa</taxon>
        <taxon>Cnidaria</taxon>
        <taxon>Anthozoa</taxon>
        <taxon>Hexacorallia</taxon>
        <taxon>Actiniaria</taxon>
        <taxon>Actiniidae</taxon>
        <taxon>Actinia</taxon>
    </lineage>
</organism>
<keyword evidence="4" id="KW-0297">G-protein coupled receptor</keyword>
<dbReference type="Proteomes" id="UP000515163">
    <property type="component" value="Unplaced"/>
</dbReference>
<dbReference type="CDD" id="cd00637">
    <property type="entry name" value="7tm_classA_rhodopsin-like"/>
    <property type="match status" value="1"/>
</dbReference>
<feature type="domain" description="G-protein coupled receptors family 1 profile" evidence="10">
    <location>
        <begin position="48"/>
        <end position="362"/>
    </location>
</feature>
<dbReference type="GeneID" id="116288772"/>
<proteinExistence type="predicted"/>
<dbReference type="RefSeq" id="XP_031551457.1">
    <property type="nucleotide sequence ID" value="XM_031695597.1"/>
</dbReference>
<dbReference type="KEGG" id="aten:116288772"/>
<dbReference type="PANTHER" id="PTHR45695:SF9">
    <property type="entry name" value="LEUCOKININ RECEPTOR"/>
    <property type="match status" value="1"/>
</dbReference>
<keyword evidence="3 9" id="KW-1133">Transmembrane helix</keyword>
<comment type="subcellular location">
    <subcellularLocation>
        <location evidence="1">Membrane</location>
        <topology evidence="1">Multi-pass membrane protein</topology>
    </subcellularLocation>
</comment>
<dbReference type="PRINTS" id="PR00237">
    <property type="entry name" value="GPCRRHODOPSN"/>
</dbReference>
<feature type="transmembrane region" description="Helical" evidence="9">
    <location>
        <begin position="108"/>
        <end position="128"/>
    </location>
</feature>
<dbReference type="InParanoid" id="A0A6P8HFV4"/>
<name>A0A6P8HFV4_ACTTE</name>
<dbReference type="GO" id="GO:0004930">
    <property type="term" value="F:G protein-coupled receptor activity"/>
    <property type="evidence" value="ECO:0007669"/>
    <property type="project" value="UniProtKB-KW"/>
</dbReference>
<evidence type="ECO:0000256" key="1">
    <source>
        <dbReference type="ARBA" id="ARBA00004141"/>
    </source>
</evidence>
<feature type="transmembrane region" description="Helical" evidence="9">
    <location>
        <begin position="203"/>
        <end position="225"/>
    </location>
</feature>
<keyword evidence="6" id="KW-0675">Receptor</keyword>
<dbReference type="SUPFAM" id="SSF81321">
    <property type="entry name" value="Family A G protein-coupled receptor-like"/>
    <property type="match status" value="1"/>
</dbReference>
<feature type="transmembrane region" description="Helical" evidence="9">
    <location>
        <begin position="346"/>
        <end position="365"/>
    </location>
</feature>
<evidence type="ECO:0000256" key="6">
    <source>
        <dbReference type="ARBA" id="ARBA00023170"/>
    </source>
</evidence>
<keyword evidence="2 9" id="KW-0812">Transmembrane</keyword>
<sequence>MNALNSNVTKNCSTLKCVEALGWYKEPTGSIAFRLSIFCFVILCSLIGNFIVVKAIRERPHLRKPFPYFVVTSLAVAELIGTICLPFFQAYDDLMTWPFGDTMCRLINAFMLISYFVIPWSLATIAYLRFRTFSKRQIFFLSGKRIVFFMGLMWFCGCLVSAPTYIFALEVKTIYDNHSYWCIELFPGDTLHKHPSLSLRRYYFVRFVLNFALPGFIIVFAYGGVASKLKRHLIASTQQAHSDRDDGEPEPHTLSTINNTSTSESLGNVALGESVPSEAESHTDIRQDERMSGDQLKEIENDILRMIYIVILIYVGCYVPYQVVFLMEYFGSALLKWKYYVIARKYVYLLTCFPSALHPVCYGTMSKFYAQVFSRLILCKKARR</sequence>
<reference evidence="12" key="1">
    <citation type="submission" date="2025-08" db="UniProtKB">
        <authorList>
            <consortium name="RefSeq"/>
        </authorList>
    </citation>
    <scope>IDENTIFICATION</scope>
    <source>
        <tissue evidence="12">Tentacle</tissue>
    </source>
</reference>
<evidence type="ECO:0000313" key="11">
    <source>
        <dbReference type="Proteomes" id="UP000515163"/>
    </source>
</evidence>
<evidence type="ECO:0000256" key="3">
    <source>
        <dbReference type="ARBA" id="ARBA00022989"/>
    </source>
</evidence>
<evidence type="ECO:0000259" key="10">
    <source>
        <dbReference type="PROSITE" id="PS50262"/>
    </source>
</evidence>
<dbReference type="GO" id="GO:0005886">
    <property type="term" value="C:plasma membrane"/>
    <property type="evidence" value="ECO:0007669"/>
    <property type="project" value="TreeGrafter"/>
</dbReference>
<dbReference type="InterPro" id="IPR000276">
    <property type="entry name" value="GPCR_Rhodpsn"/>
</dbReference>
<feature type="transmembrane region" description="Helical" evidence="9">
    <location>
        <begin position="31"/>
        <end position="53"/>
    </location>
</feature>
<feature type="transmembrane region" description="Helical" evidence="9">
    <location>
        <begin position="65"/>
        <end position="88"/>
    </location>
</feature>
<protein>
    <submittedName>
        <fullName evidence="12">B1 bradykinin receptor-like</fullName>
    </submittedName>
</protein>
<keyword evidence="11" id="KW-1185">Reference proteome</keyword>
<accession>A0A6P8HFV4</accession>
<dbReference type="InterPro" id="IPR017452">
    <property type="entry name" value="GPCR_Rhodpsn_7TM"/>
</dbReference>
<feature type="transmembrane region" description="Helical" evidence="9">
    <location>
        <begin position="148"/>
        <end position="168"/>
    </location>
</feature>